<dbReference type="eggNOG" id="COG1262">
    <property type="taxonomic scope" value="Bacteria"/>
</dbReference>
<keyword evidence="1" id="KW-1133">Transmembrane helix</keyword>
<organism evidence="4 5">
    <name type="scientific">Pseudohaliea rubra DSM 19751</name>
    <dbReference type="NCBI Taxonomy" id="1265313"/>
    <lineage>
        <taxon>Bacteria</taxon>
        <taxon>Pseudomonadati</taxon>
        <taxon>Pseudomonadota</taxon>
        <taxon>Gammaproteobacteria</taxon>
        <taxon>Cellvibrionales</taxon>
        <taxon>Halieaceae</taxon>
        <taxon>Pseudohaliea</taxon>
    </lineage>
</organism>
<dbReference type="SUPFAM" id="SSF56436">
    <property type="entry name" value="C-type lectin-like"/>
    <property type="match status" value="1"/>
</dbReference>
<feature type="domain" description="PEGA" evidence="3">
    <location>
        <begin position="210"/>
        <end position="266"/>
    </location>
</feature>
<dbReference type="PANTHER" id="PTHR23150:SF19">
    <property type="entry name" value="FORMYLGLYCINE-GENERATING ENZYME"/>
    <property type="match status" value="1"/>
</dbReference>
<dbReference type="EMBL" id="AUVB01000025">
    <property type="protein sequence ID" value="KGE04460.1"/>
    <property type="molecule type" value="Genomic_DNA"/>
</dbReference>
<dbReference type="InterPro" id="IPR042095">
    <property type="entry name" value="SUMF_sf"/>
</dbReference>
<dbReference type="InterPro" id="IPR051043">
    <property type="entry name" value="Sulfatase_Mod_Factor_Kinase"/>
</dbReference>
<gene>
    <name evidence="4" type="ORF">HRUBRA_00925</name>
</gene>
<dbReference type="GO" id="GO:0120147">
    <property type="term" value="F:formylglycine-generating oxidase activity"/>
    <property type="evidence" value="ECO:0007669"/>
    <property type="project" value="TreeGrafter"/>
</dbReference>
<dbReference type="HOGENOM" id="CLU_390710_0_0_6"/>
<reference evidence="4 5" key="1">
    <citation type="journal article" date="2014" name="Genome Announc.">
        <title>Genome Sequence of Gammaproteobacterial Pseudohaliea rubra Type Strain DSM 19751, Isolated from Coastal Seawater of the Mediterranean Sea.</title>
        <authorList>
            <person name="Spring S."/>
            <person name="Fiebig A."/>
            <person name="Riedel T."/>
            <person name="Goker M."/>
            <person name="Klenk H.P."/>
        </authorList>
    </citation>
    <scope>NUCLEOTIDE SEQUENCE [LARGE SCALE GENOMIC DNA]</scope>
    <source>
        <strain evidence="4 5">DSM 19751</strain>
    </source>
</reference>
<evidence type="ECO:0000313" key="4">
    <source>
        <dbReference type="EMBL" id="KGE04460.1"/>
    </source>
</evidence>
<evidence type="ECO:0000259" key="3">
    <source>
        <dbReference type="Pfam" id="PF08308"/>
    </source>
</evidence>
<dbReference type="InterPro" id="IPR013229">
    <property type="entry name" value="PEGA"/>
</dbReference>
<dbReference type="AlphaFoldDB" id="A0A095VSX0"/>
<protein>
    <submittedName>
        <fullName evidence="4">Serine/threonine kinase</fullName>
    </submittedName>
</protein>
<feature type="domain" description="Sulfatase-modifying factor enzyme-like" evidence="2">
    <location>
        <begin position="450"/>
        <end position="701"/>
    </location>
</feature>
<keyword evidence="1" id="KW-0472">Membrane</keyword>
<proteinExistence type="predicted"/>
<accession>A0A095VSX0</accession>
<sequence length="704" mass="76272">MSDRNDDPVERIEAAAFQPLAADSAAPKRRLRPVAIVAAAGAVLFLLALAFLLTARSVEIDVVAEAPVAIAIDGFALPFGQRFLIRPGRYPITIGAEGYEPHRSTLTVGSADTQRYEVTLKPLPGQVTFTGLPAGATLTLDGEALRGAEHSDNPDRRGDAAPARALAFEIAAGEHTLRAEAPRYLPLESTIDVTGRGVTQTIALELAPAWAELTVASEPEGATIAVGDEVLGKTPATVAVLQGDRELRLRAPGFAEYRATLAVIAREPQDLGTVTLVPAAGVLELTSRPGGANVTVGGEFRGQTPLTVELTPDRAHELVLSRPGYRRYRDSVTLAAGATAQRDLRLEPRLGEVVLEVDPPTAALRIDGELVGTGPRTVALPEVEHEIVASLEGYETLRRRVTPREGLKQLVTLNLKTEAEARKARLPAELTTALGQTLRLFDPKLAPRNEFTLGASRRDPGRRANEVLHPVRLERPFYLQTTEVTNAQFRLFQASHNSGQVQGNSLNREQQPAVQVSWQQAAAFCNWLSRKEDLPPFYTEEQGIITGFRPGAIGYRLPTEAEWAWVSRVNGEALQRFAWGDEFPPTSPVENVADNTSAYVTGRVLGGYEDGFVVSAPVASFPPNHHGLYDLGGNAAEWVNDVYVIPPANSIVKTDPLGSPNGDNYTIRGASWALSKLTELRLTYRDYGQRGRDDVGFRIARYAE</sequence>
<evidence type="ECO:0000313" key="5">
    <source>
        <dbReference type="Proteomes" id="UP000029640"/>
    </source>
</evidence>
<feature type="domain" description="PEGA" evidence="3">
    <location>
        <begin position="281"/>
        <end position="348"/>
    </location>
</feature>
<evidence type="ECO:0000256" key="1">
    <source>
        <dbReference type="SAM" id="Phobius"/>
    </source>
</evidence>
<dbReference type="RefSeq" id="WP_035517584.1">
    <property type="nucleotide sequence ID" value="NZ_KN234784.1"/>
</dbReference>
<name>A0A095VSX0_9GAMM</name>
<comment type="caution">
    <text evidence="4">The sequence shown here is derived from an EMBL/GenBank/DDBJ whole genome shotgun (WGS) entry which is preliminary data.</text>
</comment>
<keyword evidence="4" id="KW-0808">Transferase</keyword>
<keyword evidence="5" id="KW-1185">Reference proteome</keyword>
<dbReference type="STRING" id="1265313.HRUBRA_00925"/>
<evidence type="ECO:0000259" key="2">
    <source>
        <dbReference type="Pfam" id="PF03781"/>
    </source>
</evidence>
<keyword evidence="4" id="KW-0418">Kinase</keyword>
<dbReference type="InterPro" id="IPR005532">
    <property type="entry name" value="SUMF_dom"/>
</dbReference>
<dbReference type="Pfam" id="PF03781">
    <property type="entry name" value="FGE-sulfatase"/>
    <property type="match status" value="1"/>
</dbReference>
<feature type="transmembrane region" description="Helical" evidence="1">
    <location>
        <begin position="34"/>
        <end position="53"/>
    </location>
</feature>
<dbReference type="OrthoDB" id="9768004at2"/>
<feature type="domain" description="PEGA" evidence="3">
    <location>
        <begin position="351"/>
        <end position="417"/>
    </location>
</feature>
<keyword evidence="1" id="KW-0812">Transmembrane</keyword>
<dbReference type="Proteomes" id="UP000029640">
    <property type="component" value="Unassembled WGS sequence"/>
</dbReference>
<dbReference type="GO" id="GO:0016301">
    <property type="term" value="F:kinase activity"/>
    <property type="evidence" value="ECO:0007669"/>
    <property type="project" value="UniProtKB-KW"/>
</dbReference>
<dbReference type="Pfam" id="PF08308">
    <property type="entry name" value="PEGA"/>
    <property type="match status" value="3"/>
</dbReference>
<dbReference type="PANTHER" id="PTHR23150">
    <property type="entry name" value="SULFATASE MODIFYING FACTOR 1, 2"/>
    <property type="match status" value="1"/>
</dbReference>
<dbReference type="Gene3D" id="3.90.1580.10">
    <property type="entry name" value="paralog of FGE (formylglycine-generating enzyme)"/>
    <property type="match status" value="1"/>
</dbReference>
<dbReference type="InterPro" id="IPR016187">
    <property type="entry name" value="CTDL_fold"/>
</dbReference>